<dbReference type="STRING" id="408015.SXIM_53560"/>
<dbReference type="HOGENOM" id="CLU_077346_0_0_11"/>
<dbReference type="RefSeq" id="WP_043178657.1">
    <property type="nucleotide sequence ID" value="NZ_CP009922.3"/>
</dbReference>
<evidence type="ECO:0000313" key="2">
    <source>
        <dbReference type="Proteomes" id="UP000034034"/>
    </source>
</evidence>
<reference evidence="1" key="1">
    <citation type="submission" date="2019-08" db="EMBL/GenBank/DDBJ databases">
        <title>Complete genome sequence of a mangrove-derived Streptomyces xiamenensis.</title>
        <authorList>
            <person name="Xu J."/>
        </authorList>
    </citation>
    <scope>NUCLEOTIDE SEQUENCE</scope>
    <source>
        <strain evidence="1">318</strain>
    </source>
</reference>
<dbReference type="AlphaFoldDB" id="A0A0F7G1P5"/>
<dbReference type="KEGG" id="sxi:SXIM_53560"/>
<accession>A0A0F7G1P5</accession>
<dbReference type="EMBL" id="CP009922">
    <property type="protein sequence ID" value="AKG46740.1"/>
    <property type="molecule type" value="Genomic_DNA"/>
</dbReference>
<sequence>MSAILGLVTIGQAPRTDLHEDAAPLLGGAAFTEHGALDEDRFEGPDERATRAALAPAPGETPLVSRLRDGRSVELGHHALLPRMARAVARAEADGAGATLVLCTGNFPQLPATRPLLFAEPLVQRAVAALSGGDPVGVCCPHPDQADDVGRRWSTVLDGPVRVSAADPYAPGDAPLDQVARAAAELADRGSAWIVLDCIGYTERMRRAAAAATGRPVLLARSLAVRLAAEVATAHHRTGDPA</sequence>
<dbReference type="PATRIC" id="fig|408015.6.peg.5421"/>
<organism evidence="1 2">
    <name type="scientific">Streptomyces xiamenensis</name>
    <dbReference type="NCBI Taxonomy" id="408015"/>
    <lineage>
        <taxon>Bacteria</taxon>
        <taxon>Bacillati</taxon>
        <taxon>Actinomycetota</taxon>
        <taxon>Actinomycetes</taxon>
        <taxon>Kitasatosporales</taxon>
        <taxon>Streptomycetaceae</taxon>
        <taxon>Streptomyces</taxon>
    </lineage>
</organism>
<evidence type="ECO:0000313" key="1">
    <source>
        <dbReference type="EMBL" id="AKG46740.1"/>
    </source>
</evidence>
<keyword evidence="2" id="KW-1185">Reference proteome</keyword>
<dbReference type="Proteomes" id="UP000034034">
    <property type="component" value="Chromosome"/>
</dbReference>
<gene>
    <name evidence="1" type="ORF">SXIM_53560</name>
</gene>
<dbReference type="InterPro" id="IPR010843">
    <property type="entry name" value="Uncharacterised_AroM"/>
</dbReference>
<dbReference type="Pfam" id="PF07302">
    <property type="entry name" value="AroM"/>
    <property type="match status" value="1"/>
</dbReference>
<proteinExistence type="predicted"/>
<name>A0A0F7G1P5_9ACTN</name>
<protein>
    <submittedName>
        <fullName evidence="1">AroM family protein</fullName>
    </submittedName>
</protein>